<evidence type="ECO:0000313" key="2">
    <source>
        <dbReference type="Proteomes" id="UP000076715"/>
    </source>
</evidence>
<proteinExistence type="predicted"/>
<protein>
    <submittedName>
        <fullName evidence="1">Uncharacterized protein</fullName>
    </submittedName>
</protein>
<dbReference type="Proteomes" id="UP000076715">
    <property type="component" value="Unassembled WGS sequence"/>
</dbReference>
<reference evidence="1 2" key="1">
    <citation type="submission" date="2016-01" db="EMBL/GenBank/DDBJ databases">
        <title>The draft genome sequence of Aquimarina sp. RZW4-3-2.</title>
        <authorList>
            <person name="Wang Y."/>
        </authorList>
    </citation>
    <scope>NUCLEOTIDE SEQUENCE [LARGE SCALE GENOMIC DNA]</scope>
    <source>
        <strain evidence="1 2">RZW4-3-2</strain>
    </source>
</reference>
<sequence>MRKKKKKYIFKALSWVEKRPTTIVKSIAEGYENPKTFTSKSTNEKIQADLAFTTYGGAKHYSIIALKNNNIKKLVVKWKVLSFMAGIKRGKLHLLAPKGHKAFTKRLIERHNINAVVYTI</sequence>
<dbReference type="AlphaFoldDB" id="A0A162XZW7"/>
<dbReference type="EMBL" id="LQRT01000046">
    <property type="protein sequence ID" value="KZS38859.1"/>
    <property type="molecule type" value="Genomic_DNA"/>
</dbReference>
<comment type="caution">
    <text evidence="1">The sequence shown here is derived from an EMBL/GenBank/DDBJ whole genome shotgun (WGS) entry which is preliminary data.</text>
</comment>
<accession>A0A162XZW7</accession>
<dbReference type="OrthoDB" id="1163349at2"/>
<organism evidence="1 2">
    <name type="scientific">Aquimarina aggregata</name>
    <dbReference type="NCBI Taxonomy" id="1642818"/>
    <lineage>
        <taxon>Bacteria</taxon>
        <taxon>Pseudomonadati</taxon>
        <taxon>Bacteroidota</taxon>
        <taxon>Flavobacteriia</taxon>
        <taxon>Flavobacteriales</taxon>
        <taxon>Flavobacteriaceae</taxon>
        <taxon>Aquimarina</taxon>
    </lineage>
</organism>
<gene>
    <name evidence="1" type="ORF">AWE51_14860</name>
</gene>
<keyword evidence="2" id="KW-1185">Reference proteome</keyword>
<evidence type="ECO:0000313" key="1">
    <source>
        <dbReference type="EMBL" id="KZS38859.1"/>
    </source>
</evidence>
<dbReference type="RefSeq" id="WP_066318695.1">
    <property type="nucleotide sequence ID" value="NZ_LQRT01000046.1"/>
</dbReference>
<name>A0A162XZW7_9FLAO</name>
<dbReference type="STRING" id="1642818.AWE51_14860"/>